<dbReference type="GO" id="GO:0046654">
    <property type="term" value="P:tetrahydrofolate biosynthetic process"/>
    <property type="evidence" value="ECO:0007669"/>
    <property type="project" value="UniProtKB-UniPathway"/>
</dbReference>
<dbReference type="InterPro" id="IPR000550">
    <property type="entry name" value="Hppk"/>
</dbReference>
<comment type="pathway">
    <text evidence="1">Cofactor biosynthesis; tetrahydrofolate biosynthesis; 2-amino-4-hydroxy-6-hydroxymethyl-7,8-dihydropteridine diphosphate from 7,8-dihydroneopterin triphosphate: step 4/4.</text>
</comment>
<dbReference type="Proteomes" id="UP000009186">
    <property type="component" value="Chromosome"/>
</dbReference>
<keyword evidence="8" id="KW-0067">ATP-binding</keyword>
<dbReference type="Pfam" id="PF01712">
    <property type="entry name" value="dNK"/>
    <property type="match status" value="1"/>
</dbReference>
<protein>
    <recommendedName>
        <fullName evidence="4">2-amino-4-hydroxy-6-hydroxymethyldihydropteridine pyrophosphokinase</fullName>
        <ecNumber evidence="3">2.7.6.3</ecNumber>
    </recommendedName>
    <alternativeName>
        <fullName evidence="11">6-hydroxymethyl-7,8-dihydropterin pyrophosphokinase</fullName>
    </alternativeName>
    <alternativeName>
        <fullName evidence="12">7,8-dihydro-6-hydroxymethylpterin-pyrophosphokinase</fullName>
    </alternativeName>
</protein>
<keyword evidence="16" id="KW-1185">Reference proteome</keyword>
<dbReference type="CDD" id="cd01673">
    <property type="entry name" value="dNK"/>
    <property type="match status" value="1"/>
</dbReference>
<evidence type="ECO:0000313" key="16">
    <source>
        <dbReference type="Proteomes" id="UP000009186"/>
    </source>
</evidence>
<evidence type="ECO:0000256" key="11">
    <source>
        <dbReference type="ARBA" id="ARBA00029766"/>
    </source>
</evidence>
<dbReference type="GO" id="GO:0003848">
    <property type="term" value="F:2-amino-4-hydroxy-6-hydroxymethyldihydropteridine diphosphokinase activity"/>
    <property type="evidence" value="ECO:0007669"/>
    <property type="project" value="UniProtKB-EC"/>
</dbReference>
<dbReference type="EC" id="2.7.6.3" evidence="3"/>
<comment type="similarity">
    <text evidence="2">Belongs to the HPPK family.</text>
</comment>
<dbReference type="UniPathway" id="UPA00077">
    <property type="reaction ID" value="UER00155"/>
</dbReference>
<feature type="domain" description="7,8-dihydro-6-hydroxymethylpterin-pyrophosphokinase" evidence="13">
    <location>
        <begin position="8"/>
        <end position="135"/>
    </location>
</feature>
<dbReference type="Gene3D" id="3.30.70.560">
    <property type="entry name" value="7,8-Dihydro-6-hydroxymethylpterin-pyrophosphokinase HPPK"/>
    <property type="match status" value="1"/>
</dbReference>
<reference evidence="15 16" key="1">
    <citation type="journal article" date="2011" name="Appl. Environ. Microbiol.">
        <title>Complete genome sequence of the fish pathogen Flavobacterium branchiophilum.</title>
        <authorList>
            <consortium name="1:IP"/>
            <consortium name="Microbial Evolutionary Genomics,F-75015 Paris"/>
            <consortium name="France 2:CNRS"/>
            <consortium name="URA2171"/>
            <consortium name="F-75015 Paris,France 3:Unite de Virologie et Immunologie Mol."/>
            <consortium name="INRA,78352 Jouy en Josas Cedex"/>
            <consortium name="France. 4:Unite de Mathemathique"/>
            <consortium name="Informatique et Genome,INRA"/>
            <consortium name="78352 Jouy en Josas Cedex"/>
            <consortium name="France. 5:CEA/Genoscope"/>
            <consortium name="Evry"/>
            <consortium name="France"/>
            <person name="Touchon M."/>
            <person name="Barbier P."/>
            <person name="Bernardet J.F."/>
            <person name="Loux V."/>
            <person name="Vacherie B."/>
            <person name="Barbe V."/>
            <person name="Rocha E.P."/>
            <person name="Duchaud E."/>
        </authorList>
    </citation>
    <scope>NUCLEOTIDE SEQUENCE [LARGE SCALE GENOMIC DNA]</scope>
    <source>
        <strain evidence="15 16">FL-15</strain>
    </source>
</reference>
<evidence type="ECO:0000256" key="8">
    <source>
        <dbReference type="ARBA" id="ARBA00022840"/>
    </source>
</evidence>
<sequence length="380" mass="44399">MSLEHQIILSLGSNQGHRLEHLIGAVQSIHAQIATVIKVSKVYESPAWGFDSDPFFNIAILLHTDKDCMTIAKQLWHLEQSMGRKPKTKSEYEARIIDIDLISFDQDIIENDHLQIPHKEMHRRQFVLCPMMDLEIVWEHPILKKNILTLLAHCSDKSSCIPVATMEAPLSKFQFQNNNHIVIEGNIGAGKTTLTNKIAADFNGKTVLEQFSDNPFLPLFYQDASRYAFPLEMSFLAERYQQLADDLKQYDLFKDFLIADYHIFKSLIFAKVTLSDAEFRLYKTLFDIIYKEIPKPDLYIYLYQKTPKLIQNIQKRARLYEQSISETYLMQINNGYLDYIKSDKQLRVLIIDVSELDFVENHKDYLYILEQIDDFCKKKK</sequence>
<dbReference type="HOGENOM" id="CLU_030466_2_0_10"/>
<dbReference type="NCBIfam" id="TIGR01498">
    <property type="entry name" value="folK"/>
    <property type="match status" value="1"/>
</dbReference>
<accession>G2Z5A3</accession>
<comment type="function">
    <text evidence="10">Catalyzes the transfer of pyrophosphate from adenosine triphosphate (ATP) to 6-hydroxymethyl-7,8-dihydropterin, an enzymatic step in folate biosynthesis pathway.</text>
</comment>
<dbReference type="GO" id="GO:0016301">
    <property type="term" value="F:kinase activity"/>
    <property type="evidence" value="ECO:0007669"/>
    <property type="project" value="UniProtKB-KW"/>
</dbReference>
<dbReference type="eggNOG" id="COG0801">
    <property type="taxonomic scope" value="Bacteria"/>
</dbReference>
<keyword evidence="5 15" id="KW-0808">Transferase</keyword>
<evidence type="ECO:0000256" key="6">
    <source>
        <dbReference type="ARBA" id="ARBA00022741"/>
    </source>
</evidence>
<dbReference type="EMBL" id="FQ859183">
    <property type="protein sequence ID" value="CCB68609.1"/>
    <property type="molecule type" value="Genomic_DNA"/>
</dbReference>
<proteinExistence type="inferred from homology"/>
<evidence type="ECO:0000256" key="12">
    <source>
        <dbReference type="ARBA" id="ARBA00033413"/>
    </source>
</evidence>
<dbReference type="KEGG" id="fbr:FBFL15_0490"/>
<organism evidence="15 16">
    <name type="scientific">Flavobacterium branchiophilum (strain FL-15)</name>
    <dbReference type="NCBI Taxonomy" id="1034807"/>
    <lineage>
        <taxon>Bacteria</taxon>
        <taxon>Pseudomonadati</taxon>
        <taxon>Bacteroidota</taxon>
        <taxon>Flavobacteriia</taxon>
        <taxon>Flavobacteriales</taxon>
        <taxon>Flavobacteriaceae</taxon>
        <taxon>Flavobacterium</taxon>
    </lineage>
</organism>
<dbReference type="InterPro" id="IPR031314">
    <property type="entry name" value="DNK_dom"/>
</dbReference>
<dbReference type="InterPro" id="IPR035907">
    <property type="entry name" value="Hppk_sf"/>
</dbReference>
<dbReference type="PANTHER" id="PTHR43071:SF1">
    <property type="entry name" value="2-AMINO-4-HYDROXY-6-HYDROXYMETHYLDIHYDROPTERIDINE PYROPHOSPHOKINASE"/>
    <property type="match status" value="1"/>
</dbReference>
<dbReference type="Pfam" id="PF01288">
    <property type="entry name" value="HPPK"/>
    <property type="match status" value="1"/>
</dbReference>
<evidence type="ECO:0000256" key="9">
    <source>
        <dbReference type="ARBA" id="ARBA00022909"/>
    </source>
</evidence>
<dbReference type="eggNOG" id="COG1428">
    <property type="taxonomic scope" value="Bacteria"/>
</dbReference>
<evidence type="ECO:0000256" key="10">
    <source>
        <dbReference type="ARBA" id="ARBA00029409"/>
    </source>
</evidence>
<dbReference type="GO" id="GO:0046656">
    <property type="term" value="P:folic acid biosynthetic process"/>
    <property type="evidence" value="ECO:0007669"/>
    <property type="project" value="UniProtKB-KW"/>
</dbReference>
<evidence type="ECO:0000256" key="5">
    <source>
        <dbReference type="ARBA" id="ARBA00022679"/>
    </source>
</evidence>
<dbReference type="Gene3D" id="3.40.50.300">
    <property type="entry name" value="P-loop containing nucleotide triphosphate hydrolases"/>
    <property type="match status" value="1"/>
</dbReference>
<dbReference type="RefSeq" id="WP_014083089.1">
    <property type="nucleotide sequence ID" value="NC_016001.1"/>
</dbReference>
<keyword evidence="7 15" id="KW-0418">Kinase</keyword>
<feature type="domain" description="Deoxynucleoside kinase" evidence="14">
    <location>
        <begin position="181"/>
        <end position="377"/>
    </location>
</feature>
<name>G2Z5A3_FLABF</name>
<keyword evidence="9" id="KW-0289">Folate biosynthesis</keyword>
<evidence type="ECO:0000256" key="2">
    <source>
        <dbReference type="ARBA" id="ARBA00005810"/>
    </source>
</evidence>
<dbReference type="GO" id="GO:0005524">
    <property type="term" value="F:ATP binding"/>
    <property type="evidence" value="ECO:0007669"/>
    <property type="project" value="UniProtKB-KW"/>
</dbReference>
<evidence type="ECO:0000256" key="3">
    <source>
        <dbReference type="ARBA" id="ARBA00013253"/>
    </source>
</evidence>
<evidence type="ECO:0000259" key="13">
    <source>
        <dbReference type="Pfam" id="PF01288"/>
    </source>
</evidence>
<evidence type="ECO:0000313" key="15">
    <source>
        <dbReference type="EMBL" id="CCB68609.1"/>
    </source>
</evidence>
<dbReference type="SUPFAM" id="SSF52540">
    <property type="entry name" value="P-loop containing nucleoside triphosphate hydrolases"/>
    <property type="match status" value="1"/>
</dbReference>
<dbReference type="CDD" id="cd00483">
    <property type="entry name" value="HPPK"/>
    <property type="match status" value="1"/>
</dbReference>
<evidence type="ECO:0000259" key="14">
    <source>
        <dbReference type="Pfam" id="PF01712"/>
    </source>
</evidence>
<dbReference type="PANTHER" id="PTHR43071">
    <property type="entry name" value="2-AMINO-4-HYDROXY-6-HYDROXYMETHYLDIHYDROPTERIDINE PYROPHOSPHOKINASE"/>
    <property type="match status" value="1"/>
</dbReference>
<dbReference type="AlphaFoldDB" id="G2Z5A3"/>
<dbReference type="STRING" id="1034807.FBFL15_0490"/>
<keyword evidence="6" id="KW-0547">Nucleotide-binding</keyword>
<evidence type="ECO:0000256" key="1">
    <source>
        <dbReference type="ARBA" id="ARBA00005051"/>
    </source>
</evidence>
<gene>
    <name evidence="15" type="ordered locus">FBFL15_0490</name>
</gene>
<evidence type="ECO:0000256" key="7">
    <source>
        <dbReference type="ARBA" id="ARBA00022777"/>
    </source>
</evidence>
<dbReference type="InterPro" id="IPR027417">
    <property type="entry name" value="P-loop_NTPase"/>
</dbReference>
<dbReference type="SUPFAM" id="SSF55083">
    <property type="entry name" value="6-hydroxymethyl-7,8-dihydropterin pyrophosphokinase, HPPK"/>
    <property type="match status" value="1"/>
</dbReference>
<evidence type="ECO:0000256" key="4">
    <source>
        <dbReference type="ARBA" id="ARBA00016218"/>
    </source>
</evidence>